<feature type="domain" description="Streptomycin biosynthesis protein StrF" evidence="1">
    <location>
        <begin position="4"/>
        <end position="208"/>
    </location>
</feature>
<name>A0A1A9I6K1_9BACT</name>
<dbReference type="STRING" id="1176587.A8C56_16135"/>
<dbReference type="AlphaFoldDB" id="A0A1A9I6K1"/>
<dbReference type="InterPro" id="IPR059123">
    <property type="entry name" value="StrF_dom"/>
</dbReference>
<evidence type="ECO:0000313" key="3">
    <source>
        <dbReference type="Proteomes" id="UP000077667"/>
    </source>
</evidence>
<keyword evidence="3" id="KW-1185">Reference proteome</keyword>
<accession>A0A1A9I6K1</accession>
<dbReference type="InterPro" id="IPR029044">
    <property type="entry name" value="Nucleotide-diphossugar_trans"/>
</dbReference>
<evidence type="ECO:0000313" key="2">
    <source>
        <dbReference type="EMBL" id="ANH82282.1"/>
    </source>
</evidence>
<dbReference type="Gene3D" id="3.90.550.10">
    <property type="entry name" value="Spore Coat Polysaccharide Biosynthesis Protein SpsA, Chain A"/>
    <property type="match status" value="1"/>
</dbReference>
<dbReference type="OrthoDB" id="7851643at2"/>
<dbReference type="Pfam" id="PF13712">
    <property type="entry name" value="Glyco_tranf_2_5"/>
    <property type="match status" value="1"/>
</dbReference>
<evidence type="ECO:0000259" key="1">
    <source>
        <dbReference type="Pfam" id="PF13712"/>
    </source>
</evidence>
<organism evidence="2 3">
    <name type="scientific">Niabella ginsenosidivorans</name>
    <dbReference type="NCBI Taxonomy" id="1176587"/>
    <lineage>
        <taxon>Bacteria</taxon>
        <taxon>Pseudomonadati</taxon>
        <taxon>Bacteroidota</taxon>
        <taxon>Chitinophagia</taxon>
        <taxon>Chitinophagales</taxon>
        <taxon>Chitinophagaceae</taxon>
        <taxon>Niabella</taxon>
    </lineage>
</organism>
<gene>
    <name evidence="2" type="ORF">A8C56_16135</name>
</gene>
<protein>
    <recommendedName>
        <fullName evidence="1">Streptomycin biosynthesis protein StrF domain-containing protein</fullName>
    </recommendedName>
</protein>
<reference evidence="2 3" key="1">
    <citation type="submission" date="2016-05" db="EMBL/GenBank/DDBJ databases">
        <title>Niabella ginsenosidivorans BS26 whole genome sequencing.</title>
        <authorList>
            <person name="Im W.T."/>
            <person name="Siddiqi M.Z."/>
        </authorList>
    </citation>
    <scope>NUCLEOTIDE SEQUENCE [LARGE SCALE GENOMIC DNA]</scope>
    <source>
        <strain evidence="2 3">BS26</strain>
    </source>
</reference>
<dbReference type="Proteomes" id="UP000077667">
    <property type="component" value="Chromosome"/>
</dbReference>
<dbReference type="KEGG" id="nia:A8C56_16135"/>
<dbReference type="EMBL" id="CP015772">
    <property type="protein sequence ID" value="ANH82282.1"/>
    <property type="molecule type" value="Genomic_DNA"/>
</dbReference>
<dbReference type="SUPFAM" id="SSF53448">
    <property type="entry name" value="Nucleotide-diphospho-sugar transferases"/>
    <property type="match status" value="1"/>
</dbReference>
<proteinExistence type="predicted"/>
<dbReference type="RefSeq" id="WP_067758198.1">
    <property type="nucleotide sequence ID" value="NZ_CP015772.1"/>
</dbReference>
<sequence>MLSIVVSSYKEHLYQELKKNIAATIGKDFIYELIQIKNKNRIGVCEAYNQGLEAAKYPHVLFLHEDLVFNTNSWGSILLNIFEADKKIGLIGIAGGTCKTKAPAPWWEINEANKYIFVRHGGKNKNELIRLGFGRQTREHIVRVLSVDGVFIGLRKSTNLRFNEQLKGYHQYDLGISMDAYIGGYTAVCTDLIDITHYSAGNVDKSWIETADVFFDLYGRYLPITIADDITVKQRKQLEKKNYTVFINRALEAGLKSIAKKYWWHLFWLKPLSGKTFALLKKILKK</sequence>